<comment type="similarity">
    <text evidence="2">Belongs to the YbaB/EbfC family.</text>
</comment>
<dbReference type="HAMAP" id="MF_00274">
    <property type="entry name" value="DNA_YbaB_EbfC"/>
    <property type="match status" value="1"/>
</dbReference>
<reference evidence="3 4" key="1">
    <citation type="submission" date="2019-02" db="EMBL/GenBank/DDBJ databases">
        <title>Deep-cultivation of Planctomycetes and their phenomic and genomic characterization uncovers novel biology.</title>
        <authorList>
            <person name="Wiegand S."/>
            <person name="Jogler M."/>
            <person name="Boedeker C."/>
            <person name="Pinto D."/>
            <person name="Vollmers J."/>
            <person name="Rivas-Marin E."/>
            <person name="Kohn T."/>
            <person name="Peeters S.H."/>
            <person name="Heuer A."/>
            <person name="Rast P."/>
            <person name="Oberbeckmann S."/>
            <person name="Bunk B."/>
            <person name="Jeske O."/>
            <person name="Meyerdierks A."/>
            <person name="Storesund J.E."/>
            <person name="Kallscheuer N."/>
            <person name="Luecker S."/>
            <person name="Lage O.M."/>
            <person name="Pohl T."/>
            <person name="Merkel B.J."/>
            <person name="Hornburger P."/>
            <person name="Mueller R.-W."/>
            <person name="Bruemmer F."/>
            <person name="Labrenz M."/>
            <person name="Spormann A.M."/>
            <person name="Op den Camp H."/>
            <person name="Overmann J."/>
            <person name="Amann R."/>
            <person name="Jetten M.S.M."/>
            <person name="Mascher T."/>
            <person name="Medema M.H."/>
            <person name="Devos D.P."/>
            <person name="Kaster A.-K."/>
            <person name="Ovreas L."/>
            <person name="Rohde M."/>
            <person name="Galperin M.Y."/>
            <person name="Jogler C."/>
        </authorList>
    </citation>
    <scope>NUCLEOTIDE SEQUENCE [LARGE SCALE GENOMIC DNA]</scope>
    <source>
        <strain evidence="3 4">Pan216</strain>
    </source>
</reference>
<dbReference type="InterPro" id="IPR036894">
    <property type="entry name" value="YbaB-like_sf"/>
</dbReference>
<dbReference type="InterPro" id="IPR004401">
    <property type="entry name" value="YbaB/EbfC"/>
</dbReference>
<dbReference type="NCBIfam" id="TIGR00103">
    <property type="entry name" value="DNA_YbaB_EbfC"/>
    <property type="match status" value="1"/>
</dbReference>
<evidence type="ECO:0000256" key="2">
    <source>
        <dbReference type="HAMAP-Rule" id="MF_00274"/>
    </source>
</evidence>
<protein>
    <recommendedName>
        <fullName evidence="2">Nucleoid-associated protein Pan216_29160</fullName>
    </recommendedName>
</protein>
<evidence type="ECO:0000256" key="1">
    <source>
        <dbReference type="ARBA" id="ARBA00023125"/>
    </source>
</evidence>
<dbReference type="PANTHER" id="PTHR33449">
    <property type="entry name" value="NUCLEOID-ASSOCIATED PROTEIN YBAB"/>
    <property type="match status" value="1"/>
</dbReference>
<dbReference type="KEGG" id="knv:Pan216_29160"/>
<gene>
    <name evidence="3" type="primary">ybaB</name>
    <name evidence="3" type="ORF">Pan216_29160</name>
</gene>
<dbReference type="GO" id="GO:0003677">
    <property type="term" value="F:DNA binding"/>
    <property type="evidence" value="ECO:0007669"/>
    <property type="project" value="UniProtKB-UniRule"/>
</dbReference>
<keyword evidence="2" id="KW-0963">Cytoplasm</keyword>
<evidence type="ECO:0000313" key="4">
    <source>
        <dbReference type="Proteomes" id="UP000317093"/>
    </source>
</evidence>
<dbReference type="Proteomes" id="UP000317093">
    <property type="component" value="Chromosome"/>
</dbReference>
<comment type="subunit">
    <text evidence="2">Homodimer.</text>
</comment>
<accession>A0A518B4Z7</accession>
<evidence type="ECO:0000313" key="3">
    <source>
        <dbReference type="EMBL" id="QDU62050.1"/>
    </source>
</evidence>
<dbReference type="OrthoDB" id="288497at2"/>
<dbReference type="PANTHER" id="PTHR33449:SF1">
    <property type="entry name" value="NUCLEOID-ASSOCIATED PROTEIN YBAB"/>
    <property type="match status" value="1"/>
</dbReference>
<dbReference type="SUPFAM" id="SSF82607">
    <property type="entry name" value="YbaB-like"/>
    <property type="match status" value="1"/>
</dbReference>
<organism evidence="3 4">
    <name type="scientific">Kolteria novifilia</name>
    <dbReference type="NCBI Taxonomy" id="2527975"/>
    <lineage>
        <taxon>Bacteria</taxon>
        <taxon>Pseudomonadati</taxon>
        <taxon>Planctomycetota</taxon>
        <taxon>Planctomycetia</taxon>
        <taxon>Kolteriales</taxon>
        <taxon>Kolteriaceae</taxon>
        <taxon>Kolteria</taxon>
    </lineage>
</organism>
<dbReference type="PIRSF" id="PIRSF004555">
    <property type="entry name" value="UCP004555"/>
    <property type="match status" value="1"/>
</dbReference>
<proteinExistence type="inferred from homology"/>
<keyword evidence="4" id="KW-1185">Reference proteome</keyword>
<comment type="subcellular location">
    <subcellularLocation>
        <location evidence="2">Cytoplasm</location>
        <location evidence="2">Nucleoid</location>
    </subcellularLocation>
</comment>
<sequence length="116" mass="12777">MNLFKMLGNLGNLSKIQEEVQAATQELSKMEFEGKAGADMVIVRVNGAQQMINCTIDPKLVEDNDRELIEDLIVSATNSAIVEAKQKSAEYMQKRLGEQLDMPDLSGILGNLIPKP</sequence>
<dbReference type="GO" id="GO:0043590">
    <property type="term" value="C:bacterial nucleoid"/>
    <property type="evidence" value="ECO:0007669"/>
    <property type="project" value="UniProtKB-UniRule"/>
</dbReference>
<dbReference type="RefSeq" id="WP_145258558.1">
    <property type="nucleotide sequence ID" value="NZ_CP036279.1"/>
</dbReference>
<comment type="function">
    <text evidence="2">Binds to DNA and alters its conformation. May be involved in regulation of gene expression, nucleoid organization and DNA protection.</text>
</comment>
<keyword evidence="1 2" id="KW-0238">DNA-binding</keyword>
<dbReference type="EMBL" id="CP036279">
    <property type="protein sequence ID" value="QDU62050.1"/>
    <property type="molecule type" value="Genomic_DNA"/>
</dbReference>
<dbReference type="Gene3D" id="3.30.1310.10">
    <property type="entry name" value="Nucleoid-associated protein YbaB-like domain"/>
    <property type="match status" value="1"/>
</dbReference>
<dbReference type="Pfam" id="PF02575">
    <property type="entry name" value="YbaB_DNA_bd"/>
    <property type="match status" value="1"/>
</dbReference>
<name>A0A518B4Z7_9BACT</name>
<dbReference type="GO" id="GO:0005829">
    <property type="term" value="C:cytosol"/>
    <property type="evidence" value="ECO:0007669"/>
    <property type="project" value="TreeGrafter"/>
</dbReference>
<dbReference type="AlphaFoldDB" id="A0A518B4Z7"/>